<comment type="caution">
    <text evidence="1">The sequence shown here is derived from an EMBL/GenBank/DDBJ whole genome shotgun (WGS) entry which is preliminary data.</text>
</comment>
<gene>
    <name evidence="1" type="ORF">SteCoe_33281</name>
</gene>
<dbReference type="PANTHER" id="PTHR28617:SF1">
    <property type="entry name" value="CILIA- AND FLAGELLA-ASSOCIATED PROTEIN 77"/>
    <property type="match status" value="1"/>
</dbReference>
<dbReference type="PANTHER" id="PTHR28617">
    <property type="entry name" value="CILIA- AND FLAGELLA-ASSOCIATED PROTEIN 77"/>
    <property type="match status" value="1"/>
</dbReference>
<dbReference type="OrthoDB" id="532484at2759"/>
<dbReference type="EMBL" id="MPUH01001241">
    <property type="protein sequence ID" value="OMJ69094.1"/>
    <property type="molecule type" value="Genomic_DNA"/>
</dbReference>
<organism evidence="1 2">
    <name type="scientific">Stentor coeruleus</name>
    <dbReference type="NCBI Taxonomy" id="5963"/>
    <lineage>
        <taxon>Eukaryota</taxon>
        <taxon>Sar</taxon>
        <taxon>Alveolata</taxon>
        <taxon>Ciliophora</taxon>
        <taxon>Postciliodesmatophora</taxon>
        <taxon>Heterotrichea</taxon>
        <taxon>Heterotrichida</taxon>
        <taxon>Stentoridae</taxon>
        <taxon>Stentor</taxon>
    </lineage>
</organism>
<protein>
    <submittedName>
        <fullName evidence="1">Uncharacterized protein</fullName>
    </submittedName>
</protein>
<dbReference type="InterPro" id="IPR029147">
    <property type="entry name" value="CFAP77"/>
</dbReference>
<dbReference type="AlphaFoldDB" id="A0A1R2AX48"/>
<keyword evidence="2" id="KW-1185">Reference proteome</keyword>
<accession>A0A1R2AX48</accession>
<proteinExistence type="predicted"/>
<sequence>MIDNSHNFFIRIQNSGNFLLVKDDIGKAKPIIRKVPNNDFVFGKKSSIDKECAKDLIFTWQEHRKSVQTPCEKDYKRMNILKIAGSKSPKDIKKLKKGIWLNFTPKTKAKNNVYTPDIRFGNAVRPSTPIKALLNNFYGGLAEIRKHEQYAVEVEKLNDKKYINVRQNSHNHSDFAKLKKRSRRLSL</sequence>
<evidence type="ECO:0000313" key="2">
    <source>
        <dbReference type="Proteomes" id="UP000187209"/>
    </source>
</evidence>
<dbReference type="Proteomes" id="UP000187209">
    <property type="component" value="Unassembled WGS sequence"/>
</dbReference>
<dbReference type="Pfam" id="PF14825">
    <property type="entry name" value="CFAP77"/>
    <property type="match status" value="1"/>
</dbReference>
<reference evidence="1 2" key="1">
    <citation type="submission" date="2016-11" db="EMBL/GenBank/DDBJ databases">
        <title>The macronuclear genome of Stentor coeruleus: a giant cell with tiny introns.</title>
        <authorList>
            <person name="Slabodnick M."/>
            <person name="Ruby J.G."/>
            <person name="Reiff S.B."/>
            <person name="Swart E.C."/>
            <person name="Gosai S."/>
            <person name="Prabakaran S."/>
            <person name="Witkowska E."/>
            <person name="Larue G.E."/>
            <person name="Fisher S."/>
            <person name="Freeman R.M."/>
            <person name="Gunawardena J."/>
            <person name="Chu W."/>
            <person name="Stover N.A."/>
            <person name="Gregory B.D."/>
            <person name="Nowacki M."/>
            <person name="Derisi J."/>
            <person name="Roy S.W."/>
            <person name="Marshall W.F."/>
            <person name="Sood P."/>
        </authorList>
    </citation>
    <scope>NUCLEOTIDE SEQUENCE [LARGE SCALE GENOMIC DNA]</scope>
    <source>
        <strain evidence="1">WM001</strain>
    </source>
</reference>
<evidence type="ECO:0000313" key="1">
    <source>
        <dbReference type="EMBL" id="OMJ69094.1"/>
    </source>
</evidence>
<name>A0A1R2AX48_9CILI</name>